<feature type="non-terminal residue" evidence="1">
    <location>
        <position position="48"/>
    </location>
</feature>
<accession>X1EBP0</accession>
<name>X1EBP0_9ZZZZ</name>
<proteinExistence type="predicted"/>
<dbReference type="EMBL" id="BART01041943">
    <property type="protein sequence ID" value="GAH30007.1"/>
    <property type="molecule type" value="Genomic_DNA"/>
</dbReference>
<protein>
    <submittedName>
        <fullName evidence="1">Uncharacterized protein</fullName>
    </submittedName>
</protein>
<evidence type="ECO:0000313" key="1">
    <source>
        <dbReference type="EMBL" id="GAH30007.1"/>
    </source>
</evidence>
<sequence>PENIAHKKKMLEKLNPTITTSSLLLVFPKTEIYEHGKKMGWWDDSIWL</sequence>
<dbReference type="AlphaFoldDB" id="X1EBP0"/>
<gene>
    <name evidence="1" type="ORF">S01H4_67076</name>
</gene>
<feature type="non-terminal residue" evidence="1">
    <location>
        <position position="1"/>
    </location>
</feature>
<organism evidence="1">
    <name type="scientific">marine sediment metagenome</name>
    <dbReference type="NCBI Taxonomy" id="412755"/>
    <lineage>
        <taxon>unclassified sequences</taxon>
        <taxon>metagenomes</taxon>
        <taxon>ecological metagenomes</taxon>
    </lineage>
</organism>
<reference evidence="1" key="1">
    <citation type="journal article" date="2014" name="Front. Microbiol.">
        <title>High frequency of phylogenetically diverse reductive dehalogenase-homologous genes in deep subseafloor sedimentary metagenomes.</title>
        <authorList>
            <person name="Kawai M."/>
            <person name="Futagami T."/>
            <person name="Toyoda A."/>
            <person name="Takaki Y."/>
            <person name="Nishi S."/>
            <person name="Hori S."/>
            <person name="Arai W."/>
            <person name="Tsubouchi T."/>
            <person name="Morono Y."/>
            <person name="Uchiyama I."/>
            <person name="Ito T."/>
            <person name="Fujiyama A."/>
            <person name="Inagaki F."/>
            <person name="Takami H."/>
        </authorList>
    </citation>
    <scope>NUCLEOTIDE SEQUENCE</scope>
    <source>
        <strain evidence="1">Expedition CK06-06</strain>
    </source>
</reference>
<comment type="caution">
    <text evidence="1">The sequence shown here is derived from an EMBL/GenBank/DDBJ whole genome shotgun (WGS) entry which is preliminary data.</text>
</comment>